<protein>
    <recommendedName>
        <fullName evidence="1">peptidyl-tRNA hydrolase</fullName>
        <ecNumber evidence="1">3.1.1.29</ecNumber>
    </recommendedName>
</protein>
<dbReference type="VEuPathDB" id="TriTrypDB:Lsey_0290_0040"/>
<comment type="caution">
    <text evidence="5">The sequence shown here is derived from an EMBL/GenBank/DDBJ whole genome shotgun (WGS) entry which is preliminary data.</text>
</comment>
<keyword evidence="2" id="KW-0378">Hydrolase</keyword>
<dbReference type="AlphaFoldDB" id="A0A0N1IHT0"/>
<evidence type="ECO:0000313" key="6">
    <source>
        <dbReference type="Proteomes" id="UP000038009"/>
    </source>
</evidence>
<dbReference type="Pfam" id="PF01981">
    <property type="entry name" value="PTH2"/>
    <property type="match status" value="1"/>
</dbReference>
<accession>A0A0N1IHT0</accession>
<feature type="compositionally biased region" description="Acidic residues" evidence="4">
    <location>
        <begin position="62"/>
        <end position="71"/>
    </location>
</feature>
<dbReference type="PANTHER" id="PTHR12649">
    <property type="entry name" value="PEPTIDYL-TRNA HYDROLASE 2"/>
    <property type="match status" value="1"/>
</dbReference>
<feature type="region of interest" description="Disordered" evidence="4">
    <location>
        <begin position="1"/>
        <end position="71"/>
    </location>
</feature>
<dbReference type="InterPro" id="IPR023476">
    <property type="entry name" value="Pep_tRNA_hydro_II_dom_sf"/>
</dbReference>
<organism evidence="5 6">
    <name type="scientific">Leptomonas seymouri</name>
    <dbReference type="NCBI Taxonomy" id="5684"/>
    <lineage>
        <taxon>Eukaryota</taxon>
        <taxon>Discoba</taxon>
        <taxon>Euglenozoa</taxon>
        <taxon>Kinetoplastea</taxon>
        <taxon>Metakinetoplastina</taxon>
        <taxon>Trypanosomatida</taxon>
        <taxon>Trypanosomatidae</taxon>
        <taxon>Leishmaniinae</taxon>
        <taxon>Leptomonas</taxon>
    </lineage>
</organism>
<dbReference type="EMBL" id="LJSK01000290">
    <property type="protein sequence ID" value="KPI84095.1"/>
    <property type="molecule type" value="Genomic_DNA"/>
</dbReference>
<dbReference type="OMA" id="DSWEWIT"/>
<dbReference type="GO" id="GO:0004045">
    <property type="term" value="F:peptidyl-tRNA hydrolase activity"/>
    <property type="evidence" value="ECO:0007669"/>
    <property type="project" value="UniProtKB-EC"/>
</dbReference>
<evidence type="ECO:0000256" key="4">
    <source>
        <dbReference type="SAM" id="MobiDB-lite"/>
    </source>
</evidence>
<evidence type="ECO:0000313" key="5">
    <source>
        <dbReference type="EMBL" id="KPI84095.1"/>
    </source>
</evidence>
<dbReference type="OrthoDB" id="1733656at2759"/>
<dbReference type="SUPFAM" id="SSF102462">
    <property type="entry name" value="Peptidyl-tRNA hydrolase II"/>
    <property type="match status" value="1"/>
</dbReference>
<dbReference type="Proteomes" id="UP000038009">
    <property type="component" value="Unassembled WGS sequence"/>
</dbReference>
<keyword evidence="6" id="KW-1185">Reference proteome</keyword>
<gene>
    <name evidence="5" type="ORF">ABL78_6851</name>
</gene>
<reference evidence="5 6" key="1">
    <citation type="journal article" date="2015" name="PLoS Pathog.">
        <title>Leptomonas seymouri: Adaptations to the Dixenous Life Cycle Analyzed by Genome Sequencing, Transcriptome Profiling and Co-infection with Leishmania donovani.</title>
        <authorList>
            <person name="Kraeva N."/>
            <person name="Butenko A."/>
            <person name="Hlavacova J."/>
            <person name="Kostygov A."/>
            <person name="Myskova J."/>
            <person name="Grybchuk D."/>
            <person name="Lestinova T."/>
            <person name="Votypka J."/>
            <person name="Volf P."/>
            <person name="Opperdoes F."/>
            <person name="Flegontov P."/>
            <person name="Lukes J."/>
            <person name="Yurchenko V."/>
        </authorList>
    </citation>
    <scope>NUCLEOTIDE SEQUENCE [LARGE SCALE GENOMIC DNA]</scope>
    <source>
        <strain evidence="5 6">ATCC 30220</strain>
    </source>
</reference>
<feature type="compositionally biased region" description="Low complexity" evidence="4">
    <location>
        <begin position="44"/>
        <end position="57"/>
    </location>
</feature>
<evidence type="ECO:0000256" key="1">
    <source>
        <dbReference type="ARBA" id="ARBA00013260"/>
    </source>
</evidence>
<dbReference type="PANTHER" id="PTHR12649:SF25">
    <property type="entry name" value="AMINOACYL-TRNA HYDROLASE"/>
    <property type="match status" value="1"/>
</dbReference>
<dbReference type="InterPro" id="IPR002833">
    <property type="entry name" value="PTH2"/>
</dbReference>
<proteinExistence type="predicted"/>
<evidence type="ECO:0000256" key="3">
    <source>
        <dbReference type="ARBA" id="ARBA00048707"/>
    </source>
</evidence>
<dbReference type="EC" id="3.1.1.29" evidence="1"/>
<sequence>MRRQRMKVASDVLRGAAEEKDADRTAASAAESVNRKGCDGEGVGSCNSSCSGSSWESKSSDTDDDDGDSEYEQMEELRLKMMFVVRHPVQPKMSAQEVAVLTASAGVELVELHQSSQSVASQSITETSDRCLVSRSTLLVYSPTEEDRQRWLQWYLWWTRIGCAKITLKCPDEATITEVMKAAEDKRLPVVYLYRSQSTSQDGVTSRKAVPSAFDEVVVVALGPAPSDVLQSVTGALKLFS</sequence>
<dbReference type="GO" id="GO:0005829">
    <property type="term" value="C:cytosol"/>
    <property type="evidence" value="ECO:0007669"/>
    <property type="project" value="TreeGrafter"/>
</dbReference>
<dbReference type="Gene3D" id="3.40.1490.10">
    <property type="entry name" value="Bit1"/>
    <property type="match status" value="1"/>
</dbReference>
<name>A0A0N1IHT0_LEPSE</name>
<comment type="catalytic activity">
    <reaction evidence="3">
        <text>an N-acyl-L-alpha-aminoacyl-tRNA + H2O = an N-acyl-L-amino acid + a tRNA + H(+)</text>
        <dbReference type="Rhea" id="RHEA:54448"/>
        <dbReference type="Rhea" id="RHEA-COMP:10123"/>
        <dbReference type="Rhea" id="RHEA-COMP:13883"/>
        <dbReference type="ChEBI" id="CHEBI:15377"/>
        <dbReference type="ChEBI" id="CHEBI:15378"/>
        <dbReference type="ChEBI" id="CHEBI:59874"/>
        <dbReference type="ChEBI" id="CHEBI:78442"/>
        <dbReference type="ChEBI" id="CHEBI:138191"/>
        <dbReference type="EC" id="3.1.1.29"/>
    </reaction>
</comment>
<evidence type="ECO:0000256" key="2">
    <source>
        <dbReference type="ARBA" id="ARBA00022801"/>
    </source>
</evidence>